<dbReference type="GO" id="GO:0016787">
    <property type="term" value="F:hydrolase activity"/>
    <property type="evidence" value="ECO:0007669"/>
    <property type="project" value="UniProtKB-KW"/>
</dbReference>
<evidence type="ECO:0000256" key="2">
    <source>
        <dbReference type="ARBA" id="ARBA00022723"/>
    </source>
</evidence>
<comment type="similarity">
    <text evidence="1">Belongs to the metallo-beta-lactamase superfamily.</text>
</comment>
<dbReference type="RefSeq" id="WP_138572301.1">
    <property type="nucleotide sequence ID" value="NZ_CP040818.1"/>
</dbReference>
<feature type="domain" description="Metallo-beta-lactamase" evidence="6">
    <location>
        <begin position="89"/>
        <end position="292"/>
    </location>
</feature>
<evidence type="ECO:0000256" key="5">
    <source>
        <dbReference type="SAM" id="SignalP"/>
    </source>
</evidence>
<dbReference type="PANTHER" id="PTHR42978">
    <property type="entry name" value="QUORUM-QUENCHING LACTONASE YTNP-RELATED-RELATED"/>
    <property type="match status" value="1"/>
</dbReference>
<dbReference type="GO" id="GO:0046872">
    <property type="term" value="F:metal ion binding"/>
    <property type="evidence" value="ECO:0007669"/>
    <property type="project" value="UniProtKB-KW"/>
</dbReference>
<dbReference type="InterPro" id="IPR001279">
    <property type="entry name" value="Metallo-B-lactamas"/>
</dbReference>
<dbReference type="Proteomes" id="UP000305888">
    <property type="component" value="Chromosome"/>
</dbReference>
<keyword evidence="8" id="KW-1185">Reference proteome</keyword>
<dbReference type="InterPro" id="IPR051013">
    <property type="entry name" value="MBL_superfamily_lactonases"/>
</dbReference>
<evidence type="ECO:0000256" key="3">
    <source>
        <dbReference type="ARBA" id="ARBA00022801"/>
    </source>
</evidence>
<keyword evidence="4" id="KW-0862">Zinc</keyword>
<protein>
    <submittedName>
        <fullName evidence="7">MBL fold metallo-hydrolase</fullName>
    </submittedName>
</protein>
<evidence type="ECO:0000313" key="8">
    <source>
        <dbReference type="Proteomes" id="UP000305888"/>
    </source>
</evidence>
<dbReference type="SUPFAM" id="SSF56281">
    <property type="entry name" value="Metallo-hydrolase/oxidoreductase"/>
    <property type="match status" value="1"/>
</dbReference>
<proteinExistence type="inferred from homology"/>
<dbReference type="SMART" id="SM00849">
    <property type="entry name" value="Lactamase_B"/>
    <property type="match status" value="1"/>
</dbReference>
<keyword evidence="2" id="KW-0479">Metal-binding</keyword>
<dbReference type="KEGG" id="ppru:FDP22_07500"/>
<keyword evidence="5" id="KW-0732">Signal</keyword>
<dbReference type="AlphaFoldDB" id="A0A5B8FTG6"/>
<name>A0A5B8FTG6_9RHOB</name>
<dbReference type="Gene3D" id="3.60.15.10">
    <property type="entry name" value="Ribonuclease Z/Hydroxyacylglutathione hydrolase-like"/>
    <property type="match status" value="1"/>
</dbReference>
<organism evidence="7 8">
    <name type="scientific">Paroceanicella profunda</name>
    <dbReference type="NCBI Taxonomy" id="2579971"/>
    <lineage>
        <taxon>Bacteria</taxon>
        <taxon>Pseudomonadati</taxon>
        <taxon>Pseudomonadota</taxon>
        <taxon>Alphaproteobacteria</taxon>
        <taxon>Rhodobacterales</taxon>
        <taxon>Paracoccaceae</taxon>
        <taxon>Paroceanicella</taxon>
    </lineage>
</organism>
<sequence>MTTRHETLSLLTRRDMLAGLAATLPFALPRGAFAADAAPHVTHGRFSVRVFSDGYLTLTGDILMPDADEEARQALLTRLKGNAVSAPVAANVPLIRAGDDLVLIDTGAGGYFQSSAGRLAQNLAAAGVMREAITKVVFTHAHPDHSGGTTLADGQLLFPNAQYYIARDEWDFWTDRNFASRRAPALHDFALGAQRDLFAVEDRLTRLLPGDEILPGMRITATPGHTPGHVSVELDGPEPLLIVGDACTSDIIFLENPGWRFGFDTDAELALATRKRLLDRAATERLQVLGYHWSHPGPGFIDRWKSAYRFVPA</sequence>
<evidence type="ECO:0000259" key="6">
    <source>
        <dbReference type="SMART" id="SM00849"/>
    </source>
</evidence>
<dbReference type="PANTHER" id="PTHR42978:SF6">
    <property type="entry name" value="QUORUM-QUENCHING LACTONASE YTNP-RELATED"/>
    <property type="match status" value="1"/>
</dbReference>
<dbReference type="InterPro" id="IPR036866">
    <property type="entry name" value="RibonucZ/Hydroxyglut_hydro"/>
</dbReference>
<feature type="chain" id="PRO_5023097068" evidence="5">
    <location>
        <begin position="35"/>
        <end position="313"/>
    </location>
</feature>
<evidence type="ECO:0000256" key="1">
    <source>
        <dbReference type="ARBA" id="ARBA00007749"/>
    </source>
</evidence>
<dbReference type="Pfam" id="PF00753">
    <property type="entry name" value="Lactamase_B"/>
    <property type="match status" value="1"/>
</dbReference>
<accession>A0A5B8FTG6</accession>
<evidence type="ECO:0000313" key="7">
    <source>
        <dbReference type="EMBL" id="QDL91645.1"/>
    </source>
</evidence>
<keyword evidence="3 7" id="KW-0378">Hydrolase</keyword>
<reference evidence="7 8" key="1">
    <citation type="submission" date="2019-06" db="EMBL/GenBank/DDBJ databases">
        <title>Genome sequence of Rhodobacteraceae bacterium D4M1.</title>
        <authorList>
            <person name="Cao J."/>
        </authorList>
    </citation>
    <scope>NUCLEOTIDE SEQUENCE [LARGE SCALE GENOMIC DNA]</scope>
    <source>
        <strain evidence="7 8">D4M1</strain>
    </source>
</reference>
<feature type="signal peptide" evidence="5">
    <location>
        <begin position="1"/>
        <end position="34"/>
    </location>
</feature>
<dbReference type="OrthoDB" id="9773738at2"/>
<evidence type="ECO:0000256" key="4">
    <source>
        <dbReference type="ARBA" id="ARBA00022833"/>
    </source>
</evidence>
<dbReference type="EMBL" id="CP040818">
    <property type="protein sequence ID" value="QDL91645.1"/>
    <property type="molecule type" value="Genomic_DNA"/>
</dbReference>
<dbReference type="CDD" id="cd07720">
    <property type="entry name" value="OPHC2-like_MBL-fold"/>
    <property type="match status" value="1"/>
</dbReference>
<gene>
    <name evidence="7" type="ORF">FDP22_07500</name>
</gene>